<dbReference type="Proteomes" id="UP001558713">
    <property type="component" value="Unassembled WGS sequence"/>
</dbReference>
<gene>
    <name evidence="6" type="ORF">V5N11_024380</name>
</gene>
<dbReference type="PANTHER" id="PTHR46915:SF6">
    <property type="entry name" value="CYSTEINE PROTEINASES SUPERFAMILY PROTEIN"/>
    <property type="match status" value="1"/>
</dbReference>
<sequence length="338" mass="39824">MSRRRSNRVRNSKYVTVPVPVTILDDCEEDEYAHHRTCWKHLAALNNCDSKPKPTKEELEIFKSNAPCFYEECARRVRSKRRIKCKFLVSKLRKKLNSQTFTDYLADLWRGFSDEKMNSFVYLDCLWFSMYKSEYHGIRSIVFNSIKAKQIFSKKYVFLPIVYWNHWNLLIFCNFGEALDSDNANTCMLFFDSLKATDSSQRIEPDIRKFVLELYRFEGRTEERSLVNAIPLYVPDVPQQTNDVECGSFVLYYIHRFIKDAPENFCTDDLPYFMKEDWFSHDDLEKFCKNLDSLVFPVTRNSSTEQNLKTEPDISSDKSCYVASITKSNLGEDTRVST</sequence>
<comment type="similarity">
    <text evidence="1">Belongs to the peptidase C48 family.</text>
</comment>
<organism evidence="6 7">
    <name type="scientific">Cardamine amara subsp. amara</name>
    <dbReference type="NCBI Taxonomy" id="228776"/>
    <lineage>
        <taxon>Eukaryota</taxon>
        <taxon>Viridiplantae</taxon>
        <taxon>Streptophyta</taxon>
        <taxon>Embryophyta</taxon>
        <taxon>Tracheophyta</taxon>
        <taxon>Spermatophyta</taxon>
        <taxon>Magnoliopsida</taxon>
        <taxon>eudicotyledons</taxon>
        <taxon>Gunneridae</taxon>
        <taxon>Pentapetalae</taxon>
        <taxon>rosids</taxon>
        <taxon>malvids</taxon>
        <taxon>Brassicales</taxon>
        <taxon>Brassicaceae</taxon>
        <taxon>Cardamineae</taxon>
        <taxon>Cardamine</taxon>
    </lineage>
</organism>
<dbReference type="GO" id="GO:0006508">
    <property type="term" value="P:proteolysis"/>
    <property type="evidence" value="ECO:0007669"/>
    <property type="project" value="UniProtKB-KW"/>
</dbReference>
<dbReference type="InterPro" id="IPR003653">
    <property type="entry name" value="Peptidase_C48_C"/>
</dbReference>
<evidence type="ECO:0000256" key="1">
    <source>
        <dbReference type="ARBA" id="ARBA00005234"/>
    </source>
</evidence>
<dbReference type="Pfam" id="PF02902">
    <property type="entry name" value="Peptidase_C48"/>
    <property type="match status" value="1"/>
</dbReference>
<dbReference type="PROSITE" id="PS50600">
    <property type="entry name" value="ULP_PROTEASE"/>
    <property type="match status" value="1"/>
</dbReference>
<dbReference type="SUPFAM" id="SSF54001">
    <property type="entry name" value="Cysteine proteinases"/>
    <property type="match status" value="1"/>
</dbReference>
<keyword evidence="2 6" id="KW-0645">Protease</keyword>
<evidence type="ECO:0000256" key="4">
    <source>
        <dbReference type="ARBA" id="ARBA00022807"/>
    </source>
</evidence>
<name>A0ABD1BJ13_CARAN</name>
<reference evidence="6 7" key="1">
    <citation type="submission" date="2024-04" db="EMBL/GenBank/DDBJ databases">
        <title>Genome assembly C_amara_ONT_v2.</title>
        <authorList>
            <person name="Yant L."/>
            <person name="Moore C."/>
            <person name="Slenker M."/>
        </authorList>
    </citation>
    <scope>NUCLEOTIDE SEQUENCE [LARGE SCALE GENOMIC DNA]</scope>
    <source>
        <tissue evidence="6">Leaf</tissue>
    </source>
</reference>
<keyword evidence="7" id="KW-1185">Reference proteome</keyword>
<comment type="caution">
    <text evidence="6">The sequence shown here is derived from an EMBL/GenBank/DDBJ whole genome shotgun (WGS) entry which is preliminary data.</text>
</comment>
<proteinExistence type="inferred from homology"/>
<dbReference type="AlphaFoldDB" id="A0ABD1BJ13"/>
<evidence type="ECO:0000259" key="5">
    <source>
        <dbReference type="PROSITE" id="PS50600"/>
    </source>
</evidence>
<dbReference type="GO" id="GO:0008234">
    <property type="term" value="F:cysteine-type peptidase activity"/>
    <property type="evidence" value="ECO:0007669"/>
    <property type="project" value="UniProtKB-KW"/>
</dbReference>
<dbReference type="PANTHER" id="PTHR46915">
    <property type="entry name" value="UBIQUITIN-LIKE PROTEASE 4-RELATED"/>
    <property type="match status" value="1"/>
</dbReference>
<accession>A0ABD1BJ13</accession>
<dbReference type="InterPro" id="IPR038765">
    <property type="entry name" value="Papain-like_cys_pep_sf"/>
</dbReference>
<dbReference type="GO" id="GO:0016926">
    <property type="term" value="P:protein desumoylation"/>
    <property type="evidence" value="ECO:0007669"/>
    <property type="project" value="UniProtKB-ARBA"/>
</dbReference>
<dbReference type="Gene3D" id="3.30.310.130">
    <property type="entry name" value="Ubiquitin-related"/>
    <property type="match status" value="1"/>
</dbReference>
<keyword evidence="3" id="KW-0378">Hydrolase</keyword>
<keyword evidence="4" id="KW-0788">Thiol protease</keyword>
<protein>
    <submittedName>
        <fullName evidence="6">Ubiquitin-like-specific protease 1D</fullName>
    </submittedName>
</protein>
<evidence type="ECO:0000256" key="3">
    <source>
        <dbReference type="ARBA" id="ARBA00022801"/>
    </source>
</evidence>
<feature type="domain" description="Ubiquitin-like protease family profile" evidence="5">
    <location>
        <begin position="81"/>
        <end position="257"/>
    </location>
</feature>
<evidence type="ECO:0000313" key="6">
    <source>
        <dbReference type="EMBL" id="KAL1215851.1"/>
    </source>
</evidence>
<evidence type="ECO:0000313" key="7">
    <source>
        <dbReference type="Proteomes" id="UP001558713"/>
    </source>
</evidence>
<dbReference type="Gene3D" id="1.10.418.20">
    <property type="match status" value="1"/>
</dbReference>
<evidence type="ECO:0000256" key="2">
    <source>
        <dbReference type="ARBA" id="ARBA00022670"/>
    </source>
</evidence>
<dbReference type="EMBL" id="JBANAX010000284">
    <property type="protein sequence ID" value="KAL1215851.1"/>
    <property type="molecule type" value="Genomic_DNA"/>
</dbReference>